<dbReference type="CDD" id="cd06343">
    <property type="entry name" value="PBP1_ABC_ligand_binding-like"/>
    <property type="match status" value="1"/>
</dbReference>
<evidence type="ECO:0000256" key="2">
    <source>
        <dbReference type="ARBA" id="ARBA00022448"/>
    </source>
</evidence>
<dbReference type="PRINTS" id="PR00337">
    <property type="entry name" value="LEUILEVALBP"/>
</dbReference>
<evidence type="ECO:0000256" key="4">
    <source>
        <dbReference type="ARBA" id="ARBA00022970"/>
    </source>
</evidence>
<dbReference type="RefSeq" id="WP_207566163.1">
    <property type="nucleotide sequence ID" value="NZ_CP071446.1"/>
</dbReference>
<protein>
    <submittedName>
        <fullName evidence="6">ABC transporter substrate-binding protein</fullName>
    </submittedName>
</protein>
<dbReference type="PANTHER" id="PTHR47235:SF1">
    <property type="entry name" value="BLR6548 PROTEIN"/>
    <property type="match status" value="1"/>
</dbReference>
<dbReference type="InterPro" id="IPR028081">
    <property type="entry name" value="Leu-bd"/>
</dbReference>
<dbReference type="PANTHER" id="PTHR47235">
    <property type="entry name" value="BLR6548 PROTEIN"/>
    <property type="match status" value="1"/>
</dbReference>
<evidence type="ECO:0000256" key="3">
    <source>
        <dbReference type="ARBA" id="ARBA00022729"/>
    </source>
</evidence>
<evidence type="ECO:0000256" key="1">
    <source>
        <dbReference type="ARBA" id="ARBA00010062"/>
    </source>
</evidence>
<gene>
    <name evidence="6" type="ORF">JYK00_06775</name>
</gene>
<name>A0ABX7S4N7_9BACT</name>
<dbReference type="InterPro" id="IPR028082">
    <property type="entry name" value="Peripla_BP_I"/>
</dbReference>
<dbReference type="SUPFAM" id="SSF53822">
    <property type="entry name" value="Periplasmic binding protein-like I"/>
    <property type="match status" value="1"/>
</dbReference>
<dbReference type="Gene3D" id="3.40.50.2300">
    <property type="match status" value="2"/>
</dbReference>
<keyword evidence="3" id="KW-0732">Signal</keyword>
<organism evidence="6 7">
    <name type="scientific">Thermosipho ferrireducens</name>
    <dbReference type="NCBI Taxonomy" id="2571116"/>
    <lineage>
        <taxon>Bacteria</taxon>
        <taxon>Thermotogati</taxon>
        <taxon>Thermotogota</taxon>
        <taxon>Thermotogae</taxon>
        <taxon>Thermotogales</taxon>
        <taxon>Fervidobacteriaceae</taxon>
        <taxon>Thermosipho</taxon>
    </lineage>
</organism>
<evidence type="ECO:0000313" key="6">
    <source>
        <dbReference type="EMBL" id="QTA37438.1"/>
    </source>
</evidence>
<comment type="similarity">
    <text evidence="1">Belongs to the leucine-binding protein family.</text>
</comment>
<dbReference type="EMBL" id="CP071446">
    <property type="protein sequence ID" value="QTA37438.1"/>
    <property type="molecule type" value="Genomic_DNA"/>
</dbReference>
<proteinExistence type="inferred from homology"/>
<evidence type="ECO:0000259" key="5">
    <source>
        <dbReference type="Pfam" id="PF13458"/>
    </source>
</evidence>
<feature type="domain" description="Leucine-binding protein" evidence="5">
    <location>
        <begin position="27"/>
        <end position="374"/>
    </location>
</feature>
<keyword evidence="7" id="KW-1185">Reference proteome</keyword>
<dbReference type="Pfam" id="PF13458">
    <property type="entry name" value="Peripla_BP_6"/>
    <property type="match status" value="1"/>
</dbReference>
<accession>A0ABX7S4N7</accession>
<evidence type="ECO:0000313" key="7">
    <source>
        <dbReference type="Proteomes" id="UP000671862"/>
    </source>
</evidence>
<sequence length="388" mass="43674">MRKFFAIFVLMIAVLIVAEIGVYPEKVVIGSFQALSGPYAIIGQEMTKGMKAYFNWINNRGGLYGRKIELIVADDQLNPSKTVVEVKRLVEQDKVFAIVGGLGTYGCLAVMDYLNEKGVPFVYQGAGTSKLVVPPKKYIFGVQPDYTLEGHIIGKYLIEAQDAKKIAILYMNNDIGIEGYNAVKDQLSKYGIEPAFEVSYNPLETDYSAQVLNLLDVNPEFIVIYGLITDTIRWIKTIRDYGLESRIITIYPNADPNFIRLAGDYAEGIIFTGWVPLPTPDKPEYVKDFERYVRIFQETYPDQVPSSYAAAGFIAAEVFVEGLLRAGENLTRETLVKALESFDHWSGILAKDITWNQNRRRGKDSMYLLIVKDGTFTPLTELITWDGK</sequence>
<dbReference type="InterPro" id="IPR000709">
    <property type="entry name" value="Leu_Ile_Val-bd"/>
</dbReference>
<keyword evidence="4" id="KW-0029">Amino-acid transport</keyword>
<dbReference type="Proteomes" id="UP000671862">
    <property type="component" value="Chromosome"/>
</dbReference>
<reference evidence="6 7" key="1">
    <citation type="submission" date="2021-03" db="EMBL/GenBank/DDBJ databases">
        <title>Thermosipho ferrireducens sp.nov., an anaerobic thermophilic iron-reducing bacterium isolated from a deep-sea hydrothermal sulfide deposits.</title>
        <authorList>
            <person name="Zeng X."/>
            <person name="Chen Y."/>
            <person name="Shao Z."/>
        </authorList>
    </citation>
    <scope>NUCLEOTIDE SEQUENCE [LARGE SCALE GENOMIC DNA]</scope>
    <source>
        <strain evidence="6 7">JL129W03</strain>
    </source>
</reference>
<keyword evidence="2" id="KW-0813">Transport</keyword>